<accession>A0A3N4UNE6</accession>
<proteinExistence type="predicted"/>
<evidence type="ECO:0000256" key="4">
    <source>
        <dbReference type="SAM" id="SignalP"/>
    </source>
</evidence>
<dbReference type="EMBL" id="RKQK01000001">
    <property type="protein sequence ID" value="RPE72142.1"/>
    <property type="molecule type" value="Genomic_DNA"/>
</dbReference>
<evidence type="ECO:0000256" key="1">
    <source>
        <dbReference type="ARBA" id="ARBA00004418"/>
    </source>
</evidence>
<dbReference type="NCBIfam" id="NF037995">
    <property type="entry name" value="TRAP_S1"/>
    <property type="match status" value="1"/>
</dbReference>
<feature type="chain" id="PRO_5018008570" evidence="4">
    <location>
        <begin position="26"/>
        <end position="330"/>
    </location>
</feature>
<dbReference type="Pfam" id="PF03480">
    <property type="entry name" value="DctP"/>
    <property type="match status" value="1"/>
</dbReference>
<evidence type="ECO:0000256" key="2">
    <source>
        <dbReference type="ARBA" id="ARBA00022729"/>
    </source>
</evidence>
<dbReference type="GO" id="GO:0055085">
    <property type="term" value="P:transmembrane transport"/>
    <property type="evidence" value="ECO:0007669"/>
    <property type="project" value="InterPro"/>
</dbReference>
<keyword evidence="3" id="KW-0574">Periplasm</keyword>
<dbReference type="PANTHER" id="PTHR33376">
    <property type="match status" value="1"/>
</dbReference>
<dbReference type="Proteomes" id="UP000269689">
    <property type="component" value="Unassembled WGS sequence"/>
</dbReference>
<protein>
    <submittedName>
        <fullName evidence="5">TRAP-type C4-dicarboxylate transport system substrate-binding protein</fullName>
    </submittedName>
</protein>
<comment type="subcellular location">
    <subcellularLocation>
        <location evidence="1">Periplasm</location>
    </subcellularLocation>
</comment>
<dbReference type="Gene3D" id="3.40.190.170">
    <property type="entry name" value="Bacterial extracellular solute-binding protein, family 7"/>
    <property type="match status" value="1"/>
</dbReference>
<dbReference type="InterPro" id="IPR038404">
    <property type="entry name" value="TRAP_DctP_sf"/>
</dbReference>
<dbReference type="PANTHER" id="PTHR33376:SF15">
    <property type="entry name" value="BLL6794 PROTEIN"/>
    <property type="match status" value="1"/>
</dbReference>
<dbReference type="GO" id="GO:0042597">
    <property type="term" value="C:periplasmic space"/>
    <property type="evidence" value="ECO:0007669"/>
    <property type="project" value="UniProtKB-SubCell"/>
</dbReference>
<evidence type="ECO:0000313" key="5">
    <source>
        <dbReference type="EMBL" id="RPE72142.1"/>
    </source>
</evidence>
<dbReference type="InterPro" id="IPR018389">
    <property type="entry name" value="DctP_fam"/>
</dbReference>
<dbReference type="CDD" id="cd13665">
    <property type="entry name" value="PBP2_TRAP_Dctp3_4"/>
    <property type="match status" value="1"/>
</dbReference>
<dbReference type="SUPFAM" id="SSF53850">
    <property type="entry name" value="Periplasmic binding protein-like II"/>
    <property type="match status" value="1"/>
</dbReference>
<comment type="caution">
    <text evidence="5">The sequence shown here is derived from an EMBL/GenBank/DDBJ whole genome shotgun (WGS) entry which is preliminary data.</text>
</comment>
<keyword evidence="2 4" id="KW-0732">Signal</keyword>
<reference evidence="5 6" key="1">
    <citation type="submission" date="2018-11" db="EMBL/GenBank/DDBJ databases">
        <title>Genomic Encyclopedia of Type Strains, Phase IV (KMG-IV): sequencing the most valuable type-strain genomes for metagenomic binning, comparative biology and taxonomic classification.</title>
        <authorList>
            <person name="Goeker M."/>
        </authorList>
    </citation>
    <scope>NUCLEOTIDE SEQUENCE [LARGE SCALE GENOMIC DNA]</scope>
    <source>
        <strain evidence="5 6">DSM 104731</strain>
    </source>
</reference>
<evidence type="ECO:0000313" key="6">
    <source>
        <dbReference type="Proteomes" id="UP000269689"/>
    </source>
</evidence>
<keyword evidence="6" id="KW-1185">Reference proteome</keyword>
<dbReference type="RefSeq" id="WP_123792286.1">
    <property type="nucleotide sequence ID" value="NZ_RKQK01000001.1"/>
</dbReference>
<name>A0A3N4UNE6_9RHOB</name>
<organism evidence="5 6">
    <name type="scientific">Pacificibacter maritimus</name>
    <dbReference type="NCBI Taxonomy" id="762213"/>
    <lineage>
        <taxon>Bacteria</taxon>
        <taxon>Pseudomonadati</taxon>
        <taxon>Pseudomonadota</taxon>
        <taxon>Alphaproteobacteria</taxon>
        <taxon>Rhodobacterales</taxon>
        <taxon>Roseobacteraceae</taxon>
        <taxon>Pacificibacter</taxon>
    </lineage>
</organism>
<dbReference type="AlphaFoldDB" id="A0A3N4UNE6"/>
<sequence length="330" mass="35887">MKNCLKRAAYAAVFAALSGTNLASAQEMKLADFLPPQHAYQEQVYGVLAEKVAEATGGDVTIKVFPGGALGGNPVEQYDRALNGVAEIAFSLQGYTASKFPMTLMVELPGVVNEQNATDALWDNFEYIKDEYKRVHLLSLWTNGENVLYTRDKAVRSLADVKGLKIRVPSKNAGLVVESWGGVPLSMPMPEIYNALQTGVIDGVLIDSTATYAFRFGEVAKYVTAGMNASISPFALFMNRDAYRDLTDEQQAAFDEIGREISTIANKVQLEGVAYGRKLFIDMEDNEWIDLSPEAAAEFNAASAQVIEDVVSEAEAKGLNARAFVAALQE</sequence>
<gene>
    <name evidence="5" type="ORF">EDD53_1285</name>
</gene>
<feature type="signal peptide" evidence="4">
    <location>
        <begin position="1"/>
        <end position="25"/>
    </location>
</feature>
<dbReference type="OrthoDB" id="7822595at2"/>
<evidence type="ECO:0000256" key="3">
    <source>
        <dbReference type="ARBA" id="ARBA00022764"/>
    </source>
</evidence>